<proteinExistence type="inferred from homology"/>
<protein>
    <submittedName>
        <fullName evidence="7">RNA polymerase sigma factor (Sigma-70 family)</fullName>
    </submittedName>
</protein>
<sequence length="184" mass="20993">MWKRDWKERSDNELVAACLVGEAAAWEALILRYQRLIFHIPLRMGFGQADAEDIFQNVSLKLCLHLSELRDTERLAGWIAQVARQEGLRLLRRKPTTGLEDAEALADARLPEEDLLQAEQAQLVRQALELLPERCQKLLGLLYAEEAAPYAEVSQQLGIPVGSIGPQRARCLERLKKKWEELEP</sequence>
<dbReference type="InterPro" id="IPR007627">
    <property type="entry name" value="RNA_pol_sigma70_r2"/>
</dbReference>
<organism evidence="7 8">
    <name type="scientific">Armatimonas rosea</name>
    <dbReference type="NCBI Taxonomy" id="685828"/>
    <lineage>
        <taxon>Bacteria</taxon>
        <taxon>Bacillati</taxon>
        <taxon>Armatimonadota</taxon>
        <taxon>Armatimonadia</taxon>
        <taxon>Armatimonadales</taxon>
        <taxon>Armatimonadaceae</taxon>
        <taxon>Armatimonas</taxon>
    </lineage>
</organism>
<evidence type="ECO:0000256" key="2">
    <source>
        <dbReference type="ARBA" id="ARBA00023015"/>
    </source>
</evidence>
<evidence type="ECO:0000256" key="5">
    <source>
        <dbReference type="ARBA" id="ARBA00023163"/>
    </source>
</evidence>
<keyword evidence="5" id="KW-0804">Transcription</keyword>
<dbReference type="GO" id="GO:0006352">
    <property type="term" value="P:DNA-templated transcription initiation"/>
    <property type="evidence" value="ECO:0007669"/>
    <property type="project" value="InterPro"/>
</dbReference>
<dbReference type="Gene3D" id="1.10.10.10">
    <property type="entry name" value="Winged helix-like DNA-binding domain superfamily/Winged helix DNA-binding domain"/>
    <property type="match status" value="1"/>
</dbReference>
<name>A0A7W9SR99_ARMRO</name>
<dbReference type="InterPro" id="IPR013325">
    <property type="entry name" value="RNA_pol_sigma_r2"/>
</dbReference>
<dbReference type="GO" id="GO:0016987">
    <property type="term" value="F:sigma factor activity"/>
    <property type="evidence" value="ECO:0007669"/>
    <property type="project" value="UniProtKB-KW"/>
</dbReference>
<gene>
    <name evidence="7" type="ORF">HNQ39_003175</name>
</gene>
<dbReference type="Proteomes" id="UP000520814">
    <property type="component" value="Unassembled WGS sequence"/>
</dbReference>
<dbReference type="SUPFAM" id="SSF88659">
    <property type="entry name" value="Sigma3 and sigma4 domains of RNA polymerase sigma factors"/>
    <property type="match status" value="1"/>
</dbReference>
<comment type="similarity">
    <text evidence="1">Belongs to the sigma-70 factor family. ECF subfamily.</text>
</comment>
<dbReference type="InterPro" id="IPR014284">
    <property type="entry name" value="RNA_pol_sigma-70_dom"/>
</dbReference>
<dbReference type="PANTHER" id="PTHR43133">
    <property type="entry name" value="RNA POLYMERASE ECF-TYPE SIGMA FACTO"/>
    <property type="match status" value="1"/>
</dbReference>
<dbReference type="InterPro" id="IPR013324">
    <property type="entry name" value="RNA_pol_sigma_r3/r4-like"/>
</dbReference>
<dbReference type="Gene3D" id="1.10.1740.10">
    <property type="match status" value="1"/>
</dbReference>
<dbReference type="GO" id="GO:0003677">
    <property type="term" value="F:DNA binding"/>
    <property type="evidence" value="ECO:0007669"/>
    <property type="project" value="UniProtKB-KW"/>
</dbReference>
<evidence type="ECO:0000256" key="3">
    <source>
        <dbReference type="ARBA" id="ARBA00023082"/>
    </source>
</evidence>
<dbReference type="Pfam" id="PF04542">
    <property type="entry name" value="Sigma70_r2"/>
    <property type="match status" value="1"/>
</dbReference>
<keyword evidence="4" id="KW-0238">DNA-binding</keyword>
<dbReference type="PANTHER" id="PTHR43133:SF8">
    <property type="entry name" value="RNA POLYMERASE SIGMA FACTOR HI_1459-RELATED"/>
    <property type="match status" value="1"/>
</dbReference>
<keyword evidence="8" id="KW-1185">Reference proteome</keyword>
<evidence type="ECO:0000313" key="7">
    <source>
        <dbReference type="EMBL" id="MBB6051365.1"/>
    </source>
</evidence>
<accession>A0A7W9SR99</accession>
<dbReference type="RefSeq" id="WP_184198181.1">
    <property type="nucleotide sequence ID" value="NZ_JACHGW010000003.1"/>
</dbReference>
<evidence type="ECO:0000256" key="1">
    <source>
        <dbReference type="ARBA" id="ARBA00010641"/>
    </source>
</evidence>
<evidence type="ECO:0000313" key="8">
    <source>
        <dbReference type="Proteomes" id="UP000520814"/>
    </source>
</evidence>
<dbReference type="InterPro" id="IPR036388">
    <property type="entry name" value="WH-like_DNA-bd_sf"/>
</dbReference>
<dbReference type="InterPro" id="IPR039425">
    <property type="entry name" value="RNA_pol_sigma-70-like"/>
</dbReference>
<evidence type="ECO:0000259" key="6">
    <source>
        <dbReference type="Pfam" id="PF04542"/>
    </source>
</evidence>
<comment type="caution">
    <text evidence="7">The sequence shown here is derived from an EMBL/GenBank/DDBJ whole genome shotgun (WGS) entry which is preliminary data.</text>
</comment>
<reference evidence="7 8" key="1">
    <citation type="submission" date="2020-08" db="EMBL/GenBank/DDBJ databases">
        <title>Genomic Encyclopedia of Type Strains, Phase IV (KMG-IV): sequencing the most valuable type-strain genomes for metagenomic binning, comparative biology and taxonomic classification.</title>
        <authorList>
            <person name="Goeker M."/>
        </authorList>
    </citation>
    <scope>NUCLEOTIDE SEQUENCE [LARGE SCALE GENOMIC DNA]</scope>
    <source>
        <strain evidence="7 8">DSM 23562</strain>
    </source>
</reference>
<keyword evidence="3" id="KW-0731">Sigma factor</keyword>
<dbReference type="NCBIfam" id="TIGR02937">
    <property type="entry name" value="sigma70-ECF"/>
    <property type="match status" value="1"/>
</dbReference>
<evidence type="ECO:0000256" key="4">
    <source>
        <dbReference type="ARBA" id="ARBA00023125"/>
    </source>
</evidence>
<dbReference type="AlphaFoldDB" id="A0A7W9SR99"/>
<feature type="domain" description="RNA polymerase sigma-70 region 2" evidence="6">
    <location>
        <begin position="29"/>
        <end position="94"/>
    </location>
</feature>
<dbReference type="EMBL" id="JACHGW010000003">
    <property type="protein sequence ID" value="MBB6051365.1"/>
    <property type="molecule type" value="Genomic_DNA"/>
</dbReference>
<dbReference type="SUPFAM" id="SSF88946">
    <property type="entry name" value="Sigma2 domain of RNA polymerase sigma factors"/>
    <property type="match status" value="1"/>
</dbReference>
<keyword evidence="2" id="KW-0805">Transcription regulation</keyword>